<dbReference type="CDD" id="cd01335">
    <property type="entry name" value="Radical_SAM"/>
    <property type="match status" value="1"/>
</dbReference>
<evidence type="ECO:0000259" key="7">
    <source>
        <dbReference type="PROSITE" id="PS51918"/>
    </source>
</evidence>
<accession>A0A9D5JT41</accession>
<evidence type="ECO:0000313" key="9">
    <source>
        <dbReference type="Proteomes" id="UP000649604"/>
    </source>
</evidence>
<dbReference type="InterPro" id="IPR058240">
    <property type="entry name" value="rSAM_sf"/>
</dbReference>
<dbReference type="PANTHER" id="PTHR43273">
    <property type="entry name" value="ANAEROBIC SULFATASE-MATURATING ENZYME HOMOLOG ASLB-RELATED"/>
    <property type="match status" value="1"/>
</dbReference>
<dbReference type="InterPro" id="IPR023867">
    <property type="entry name" value="Sulphatase_maturase_rSAM"/>
</dbReference>
<dbReference type="SFLD" id="SFLDG01067">
    <property type="entry name" value="SPASM/twitch_domain_containing"/>
    <property type="match status" value="1"/>
</dbReference>
<dbReference type="Pfam" id="PF04055">
    <property type="entry name" value="Radical_SAM"/>
    <property type="match status" value="1"/>
</dbReference>
<dbReference type="InterPro" id="IPR004027">
    <property type="entry name" value="SEC_C_motif"/>
</dbReference>
<sequence length="411" mass="47174">MRPFTLLIKPASADCNLRCAYCFYLEKCHLYPDMPRHRMSAEVLEQVIKSYMATPQPMYSFGWQGGEPTLMGLEFFEQVIALQKTYGRRGSRVSNGLQTNAMLISEEMARLFGKYRFLVGCSLDGPADLHDRYRRTVAGKPTQAEVLRGIETLQRHQVEYNILTLVSQANVAQAREVFRYLVEQGHHYHQYIPCVEFDEEGNRAPFAIQGQEWGEFLCNVFDEWYPRHTSTVSIRNFDTILGRMLDGTANVCTLGQNCCQYFVVEYNGDMYPCDFFVEEPLKIGNVLETSWEDALASQTYQAFGAQKAHWNAACDTCRFLDLCAGDCLKHRVYGGHSPQDLSWLCAGWQHFFRYTRSRFEKLAERLRRQRLREARSPHPSQQPPPSKFSGVGRNDLCPCGSGRKFKKCCGA</sequence>
<keyword evidence="3" id="KW-0479">Metal-binding</keyword>
<dbReference type="SFLD" id="SFLDS00029">
    <property type="entry name" value="Radical_SAM"/>
    <property type="match status" value="1"/>
</dbReference>
<dbReference type="PROSITE" id="PS51918">
    <property type="entry name" value="RADICAL_SAM"/>
    <property type="match status" value="1"/>
</dbReference>
<dbReference type="PANTHER" id="PTHR43273:SF3">
    <property type="entry name" value="ANAEROBIC SULFATASE-MATURATING ENZYME HOMOLOG ASLB-RELATED"/>
    <property type="match status" value="1"/>
</dbReference>
<dbReference type="SFLD" id="SFLDG01386">
    <property type="entry name" value="main_SPASM_domain-containing"/>
    <property type="match status" value="1"/>
</dbReference>
<dbReference type="InterPro" id="IPR034491">
    <property type="entry name" value="Anaerob_Ser_sulfatase-maturase"/>
</dbReference>
<comment type="caution">
    <text evidence="8">The sequence shown here is derived from an EMBL/GenBank/DDBJ whole genome shotgun (WGS) entry which is preliminary data.</text>
</comment>
<evidence type="ECO:0000256" key="3">
    <source>
        <dbReference type="ARBA" id="ARBA00022723"/>
    </source>
</evidence>
<evidence type="ECO:0000256" key="1">
    <source>
        <dbReference type="ARBA" id="ARBA00001966"/>
    </source>
</evidence>
<proteinExistence type="inferred from homology"/>
<dbReference type="Pfam" id="PF13186">
    <property type="entry name" value="SPASM"/>
    <property type="match status" value="1"/>
</dbReference>
<dbReference type="GO" id="GO:0016491">
    <property type="term" value="F:oxidoreductase activity"/>
    <property type="evidence" value="ECO:0007669"/>
    <property type="project" value="InterPro"/>
</dbReference>
<dbReference type="SFLD" id="SFLDG01072">
    <property type="entry name" value="dehydrogenase_like"/>
    <property type="match status" value="1"/>
</dbReference>
<reference evidence="8" key="1">
    <citation type="submission" date="2019-11" db="EMBL/GenBank/DDBJ databases">
        <title>Microbial mats filling the niche in hypersaline microbial mats.</title>
        <authorList>
            <person name="Wong H.L."/>
            <person name="Macleod F.I."/>
            <person name="White R.A. III"/>
            <person name="Burns B.P."/>
        </authorList>
    </citation>
    <scope>NUCLEOTIDE SEQUENCE</scope>
    <source>
        <strain evidence="8">Rbin_158</strain>
    </source>
</reference>
<keyword evidence="2" id="KW-0949">S-adenosyl-L-methionine</keyword>
<feature type="domain" description="Radical SAM core" evidence="7">
    <location>
        <begin position="1"/>
        <end position="226"/>
    </location>
</feature>
<evidence type="ECO:0000256" key="4">
    <source>
        <dbReference type="ARBA" id="ARBA00023004"/>
    </source>
</evidence>
<dbReference type="Gene3D" id="3.20.20.70">
    <property type="entry name" value="Aldolase class I"/>
    <property type="match status" value="1"/>
</dbReference>
<dbReference type="NCBIfam" id="TIGR03942">
    <property type="entry name" value="sulfatase_rSAM"/>
    <property type="match status" value="1"/>
</dbReference>
<dbReference type="SFLD" id="SFLDF00285">
    <property type="entry name" value="anaerobic_Ser-type_sulfatase-m"/>
    <property type="match status" value="1"/>
</dbReference>
<dbReference type="SUPFAM" id="SSF103642">
    <property type="entry name" value="Sec-C motif"/>
    <property type="match status" value="1"/>
</dbReference>
<evidence type="ECO:0000256" key="6">
    <source>
        <dbReference type="ARBA" id="ARBA00023601"/>
    </source>
</evidence>
<dbReference type="Pfam" id="PF02810">
    <property type="entry name" value="SEC-C"/>
    <property type="match status" value="1"/>
</dbReference>
<name>A0A9D5JT41_9BACT</name>
<evidence type="ECO:0000313" key="8">
    <source>
        <dbReference type="EMBL" id="MBD3323747.1"/>
    </source>
</evidence>
<dbReference type="GO" id="GO:0046872">
    <property type="term" value="F:metal ion binding"/>
    <property type="evidence" value="ECO:0007669"/>
    <property type="project" value="UniProtKB-KW"/>
</dbReference>
<dbReference type="GO" id="GO:0051536">
    <property type="term" value="F:iron-sulfur cluster binding"/>
    <property type="evidence" value="ECO:0007669"/>
    <property type="project" value="UniProtKB-KW"/>
</dbReference>
<comment type="cofactor">
    <cofactor evidence="1">
        <name>[4Fe-4S] cluster</name>
        <dbReference type="ChEBI" id="CHEBI:49883"/>
    </cofactor>
</comment>
<keyword evidence="5" id="KW-0411">Iron-sulfur</keyword>
<dbReference type="SFLD" id="SFLDG01384">
    <property type="entry name" value="thioether_bond_formation_requi"/>
    <property type="match status" value="1"/>
</dbReference>
<dbReference type="SUPFAM" id="SSF102114">
    <property type="entry name" value="Radical SAM enzymes"/>
    <property type="match status" value="1"/>
</dbReference>
<dbReference type="Proteomes" id="UP000649604">
    <property type="component" value="Unassembled WGS sequence"/>
</dbReference>
<dbReference type="AlphaFoldDB" id="A0A9D5JT41"/>
<dbReference type="InterPro" id="IPR007197">
    <property type="entry name" value="rSAM"/>
</dbReference>
<gene>
    <name evidence="8" type="ORF">GF339_04130</name>
</gene>
<comment type="similarity">
    <text evidence="6">Belongs to the radical SAM superfamily. Anaerobic sulfatase-maturating enzyme family.</text>
</comment>
<evidence type="ECO:0000256" key="5">
    <source>
        <dbReference type="ARBA" id="ARBA00023014"/>
    </source>
</evidence>
<dbReference type="InterPro" id="IPR023885">
    <property type="entry name" value="4Fe4S-binding_SPASM_dom"/>
</dbReference>
<organism evidence="8 9">
    <name type="scientific">candidate division KSB3 bacterium</name>
    <dbReference type="NCBI Taxonomy" id="2044937"/>
    <lineage>
        <taxon>Bacteria</taxon>
        <taxon>candidate division KSB3</taxon>
    </lineage>
</organism>
<keyword evidence="4" id="KW-0408">Iron</keyword>
<dbReference type="NCBIfam" id="TIGR04085">
    <property type="entry name" value="rSAM_more_4Fe4S"/>
    <property type="match status" value="1"/>
</dbReference>
<dbReference type="EMBL" id="WJJP01000129">
    <property type="protein sequence ID" value="MBD3323747.1"/>
    <property type="molecule type" value="Genomic_DNA"/>
</dbReference>
<protein>
    <submittedName>
        <fullName evidence="8">Anaerobic sulfatase maturase</fullName>
    </submittedName>
</protein>
<evidence type="ECO:0000256" key="2">
    <source>
        <dbReference type="ARBA" id="ARBA00022691"/>
    </source>
</evidence>
<dbReference type="InterPro" id="IPR013785">
    <property type="entry name" value="Aldolase_TIM"/>
</dbReference>